<organism evidence="4 5">
    <name type="scientific">Amycolatopsis arida</name>
    <dbReference type="NCBI Taxonomy" id="587909"/>
    <lineage>
        <taxon>Bacteria</taxon>
        <taxon>Bacillati</taxon>
        <taxon>Actinomycetota</taxon>
        <taxon>Actinomycetes</taxon>
        <taxon>Pseudonocardiales</taxon>
        <taxon>Pseudonocardiaceae</taxon>
        <taxon>Amycolatopsis</taxon>
    </lineage>
</organism>
<dbReference type="PANTHER" id="PTHR30055:SF231">
    <property type="entry name" value="TRANSCRIPTIONAL REGULATORY PROTEIN (PROBABLY DEOR-FAMILY)-RELATED"/>
    <property type="match status" value="1"/>
</dbReference>
<dbReference type="InterPro" id="IPR050109">
    <property type="entry name" value="HTH-type_TetR-like_transc_reg"/>
</dbReference>
<proteinExistence type="predicted"/>
<reference evidence="5" key="1">
    <citation type="submission" date="2016-10" db="EMBL/GenBank/DDBJ databases">
        <authorList>
            <person name="Varghese N."/>
            <person name="Submissions S."/>
        </authorList>
    </citation>
    <scope>NUCLEOTIDE SEQUENCE [LARGE SCALE GENOMIC DNA]</scope>
    <source>
        <strain evidence="5">CGMCC 4.5579</strain>
    </source>
</reference>
<evidence type="ECO:0000313" key="5">
    <source>
        <dbReference type="Proteomes" id="UP000198727"/>
    </source>
</evidence>
<dbReference type="InterPro" id="IPR041583">
    <property type="entry name" value="TetR_C_31"/>
</dbReference>
<keyword evidence="5" id="KW-1185">Reference proteome</keyword>
<dbReference type="PANTHER" id="PTHR30055">
    <property type="entry name" value="HTH-TYPE TRANSCRIPTIONAL REGULATOR RUTR"/>
    <property type="match status" value="1"/>
</dbReference>
<evidence type="ECO:0000313" key="4">
    <source>
        <dbReference type="EMBL" id="SFO96598.1"/>
    </source>
</evidence>
<accession>A0A1I5LH22</accession>
<evidence type="ECO:0000256" key="1">
    <source>
        <dbReference type="ARBA" id="ARBA00023125"/>
    </source>
</evidence>
<dbReference type="STRING" id="587909.SAMN05421810_101543"/>
<protein>
    <submittedName>
        <fullName evidence="4">DNA-binding transcriptional regulator YbjK</fullName>
    </submittedName>
</protein>
<evidence type="ECO:0000259" key="3">
    <source>
        <dbReference type="PROSITE" id="PS50977"/>
    </source>
</evidence>
<dbReference type="PROSITE" id="PS50977">
    <property type="entry name" value="HTH_TETR_2"/>
    <property type="match status" value="1"/>
</dbReference>
<sequence>MDVVSGTASADGRRVRGERKRAAIIAATLRVVERDGVASVTHRSVAAEAGVSTGSASYYFATLDDLLVAALSAAAEDYDRQLRQLVASGCDELTAVTRLIAMSAGSGRTRALAERELNLLAARRPALRPVARRWRDMVAGVARGLTADELAVREVVAAADGMCTQLLLGEVELTEGEILAVLRRALRAG</sequence>
<dbReference type="InterPro" id="IPR001647">
    <property type="entry name" value="HTH_TetR"/>
</dbReference>
<dbReference type="RefSeq" id="WP_092527337.1">
    <property type="nucleotide sequence ID" value="NZ_FOWW01000001.1"/>
</dbReference>
<dbReference type="Gene3D" id="1.10.357.10">
    <property type="entry name" value="Tetracycline Repressor, domain 2"/>
    <property type="match status" value="1"/>
</dbReference>
<dbReference type="Proteomes" id="UP000198727">
    <property type="component" value="Unassembled WGS sequence"/>
</dbReference>
<evidence type="ECO:0000256" key="2">
    <source>
        <dbReference type="PROSITE-ProRule" id="PRU00335"/>
    </source>
</evidence>
<dbReference type="Pfam" id="PF17940">
    <property type="entry name" value="TetR_C_31"/>
    <property type="match status" value="1"/>
</dbReference>
<dbReference type="AlphaFoldDB" id="A0A1I5LH22"/>
<dbReference type="EMBL" id="FOWW01000001">
    <property type="protein sequence ID" value="SFO96598.1"/>
    <property type="molecule type" value="Genomic_DNA"/>
</dbReference>
<dbReference type="GO" id="GO:0000976">
    <property type="term" value="F:transcription cis-regulatory region binding"/>
    <property type="evidence" value="ECO:0007669"/>
    <property type="project" value="TreeGrafter"/>
</dbReference>
<keyword evidence="1 2" id="KW-0238">DNA-binding</keyword>
<dbReference type="OrthoDB" id="6929199at2"/>
<feature type="domain" description="HTH tetR-type" evidence="3">
    <location>
        <begin position="18"/>
        <end position="78"/>
    </location>
</feature>
<feature type="DNA-binding region" description="H-T-H motif" evidence="2">
    <location>
        <begin position="41"/>
        <end position="60"/>
    </location>
</feature>
<name>A0A1I5LH22_9PSEU</name>
<dbReference type="InterPro" id="IPR009057">
    <property type="entry name" value="Homeodomain-like_sf"/>
</dbReference>
<gene>
    <name evidence="4" type="ORF">SAMN05421810_101543</name>
</gene>
<dbReference type="GO" id="GO:0003700">
    <property type="term" value="F:DNA-binding transcription factor activity"/>
    <property type="evidence" value="ECO:0007669"/>
    <property type="project" value="TreeGrafter"/>
</dbReference>
<dbReference type="SUPFAM" id="SSF46689">
    <property type="entry name" value="Homeodomain-like"/>
    <property type="match status" value="1"/>
</dbReference>
<dbReference type="Pfam" id="PF00440">
    <property type="entry name" value="TetR_N"/>
    <property type="match status" value="1"/>
</dbReference>